<dbReference type="Gene3D" id="3.30.9.10">
    <property type="entry name" value="D-Amino Acid Oxidase, subunit A, domain 2"/>
    <property type="match status" value="1"/>
</dbReference>
<evidence type="ECO:0000256" key="3">
    <source>
        <dbReference type="ARBA" id="ARBA00022827"/>
    </source>
</evidence>
<dbReference type="eggNOG" id="KOG3855">
    <property type="taxonomic scope" value="Eukaryota"/>
</dbReference>
<comment type="similarity">
    <text evidence="1">Belongs to the PheA/TfdB FAD monooxygenase family.</text>
</comment>
<reference evidence="7 8" key="1">
    <citation type="journal article" date="2013" name="MBio">
        <title>Genome sequencing of the plant pathogen Taphrina deformans, the causal agent of peach leaf curl.</title>
        <authorList>
            <person name="Cisse O.H."/>
            <person name="Almeida J.M.G.C.F."/>
            <person name="Fonseca A."/>
            <person name="Kumar A.A."/>
            <person name="Salojaervi J."/>
            <person name="Overmyer K."/>
            <person name="Hauser P.M."/>
            <person name="Pagni M."/>
        </authorList>
    </citation>
    <scope>NUCLEOTIDE SEQUENCE [LARGE SCALE GENOMIC DNA]</scope>
    <source>
        <strain evidence="8">PYCC 5710 / ATCC 11124 / CBS 356.35 / IMI 108563 / JCM 9778 / NBRC 8474</strain>
    </source>
</reference>
<dbReference type="InterPro" id="IPR050641">
    <property type="entry name" value="RIFMO-like"/>
</dbReference>
<dbReference type="SUPFAM" id="SSF54373">
    <property type="entry name" value="FAD-linked reductases, C-terminal domain"/>
    <property type="match status" value="1"/>
</dbReference>
<dbReference type="GO" id="GO:0071949">
    <property type="term" value="F:FAD binding"/>
    <property type="evidence" value="ECO:0007669"/>
    <property type="project" value="InterPro"/>
</dbReference>
<dbReference type="SUPFAM" id="SSF52833">
    <property type="entry name" value="Thioredoxin-like"/>
    <property type="match status" value="1"/>
</dbReference>
<dbReference type="SUPFAM" id="SSF51905">
    <property type="entry name" value="FAD/NAD(P)-binding domain"/>
    <property type="match status" value="1"/>
</dbReference>
<dbReference type="Gene3D" id="3.50.50.60">
    <property type="entry name" value="FAD/NAD(P)-binding domain"/>
    <property type="match status" value="1"/>
</dbReference>
<keyword evidence="8" id="KW-1185">Reference proteome</keyword>
<accession>R4XFA1</accession>
<dbReference type="Pfam" id="PF07976">
    <property type="entry name" value="Phe_hydrox_dim"/>
    <property type="match status" value="1"/>
</dbReference>
<dbReference type="InterPro" id="IPR038220">
    <property type="entry name" value="PHOX_C_sf"/>
</dbReference>
<dbReference type="OrthoDB" id="1716816at2759"/>
<feature type="domain" description="Phenol hydroxylase-like C-terminal dimerisation" evidence="6">
    <location>
        <begin position="466"/>
        <end position="656"/>
    </location>
</feature>
<gene>
    <name evidence="7" type="ORF">TAPDE_003036</name>
</gene>
<evidence type="ECO:0008006" key="9">
    <source>
        <dbReference type="Google" id="ProtNLM"/>
    </source>
</evidence>
<keyword evidence="4" id="KW-0560">Oxidoreductase</keyword>
<organism evidence="7 8">
    <name type="scientific">Taphrina deformans (strain PYCC 5710 / ATCC 11124 / CBS 356.35 / IMI 108563 / JCM 9778 / NBRC 8474)</name>
    <name type="common">Peach leaf curl fungus</name>
    <name type="synonym">Lalaria deformans</name>
    <dbReference type="NCBI Taxonomy" id="1097556"/>
    <lineage>
        <taxon>Eukaryota</taxon>
        <taxon>Fungi</taxon>
        <taxon>Dikarya</taxon>
        <taxon>Ascomycota</taxon>
        <taxon>Taphrinomycotina</taxon>
        <taxon>Taphrinomycetes</taxon>
        <taxon>Taphrinales</taxon>
        <taxon>Taphrinaceae</taxon>
        <taxon>Taphrina</taxon>
    </lineage>
</organism>
<protein>
    <recommendedName>
        <fullName evidence="9">Phenol 2-monooxygenase</fullName>
    </recommendedName>
</protein>
<keyword evidence="2" id="KW-0285">Flavoprotein</keyword>
<comment type="caution">
    <text evidence="7">The sequence shown here is derived from an EMBL/GenBank/DDBJ whole genome shotgun (WGS) entry which is preliminary data.</text>
</comment>
<dbReference type="STRING" id="1097556.R4XFA1"/>
<dbReference type="PANTHER" id="PTHR43004:SF4">
    <property type="entry name" value="FAD-BINDING DOMAIN-CONTAINING PROTEIN"/>
    <property type="match status" value="1"/>
</dbReference>
<dbReference type="AlphaFoldDB" id="R4XFA1"/>
<dbReference type="GO" id="GO:0016709">
    <property type="term" value="F:oxidoreductase activity, acting on paired donors, with incorporation or reduction of molecular oxygen, NAD(P)H as one donor, and incorporation of one atom of oxygen"/>
    <property type="evidence" value="ECO:0007669"/>
    <property type="project" value="UniProtKB-ARBA"/>
</dbReference>
<sequence length="662" mass="73593">MPSRYVPGLETKLFPPHHEEITTEEWDVVVVGAGPGGLMAAATLARLDSANGVNVLVVDARDEPTVAGRADGVQPRTLEVFRNMPPIGDEMIARGSHSYERTFWAPSKTGEGIVCTRRVQSCPSFLDTEEPYTLGVQQGLIEKAFLRDMDRHDLRVTRPYRFEEFVYDPKAKSHPITVTLINDNTQAKKHIRTEYLLGTDGGRSAVRQCMSHKHGITFDGDWVDTLWGAIDAVVETDFPDIRKIAAIQSKNHGSVMTFPREHNENGNLVVRLYTQIDKAMGRKVLAKDVTVEDIMEADRKIFAPYKLKFTEIEWWTAYPIGQRLASSYDVDNRIFIAGDACHTHSPKAGQGMNTSMIDAQNLAWKLHLVLSGLAKPEILSTYHTERHTIGKQLVDFDSEYSALFSGQAPKHTNASQTVMSEQERDEYFVSVQRKNANFTTGLGVYYAENVFNAIDTKSLGYRLESPILMPGRRLEPGTVTRYLNSEPCKIIHEVKYDAPGGFRIYVLTGSPDLQAKALQDFANHLSSTASFLSRFHGTTPASLSGLPLVCPGGKITNPYFAIMTIVPRSRFDFSLADLRPLAPLNTFVYADDHQSGGRHISDQDGEVSVGGLHIKWGLPSGGIVICRPDGYVGCVAPLDHTGWNGLEQYFDRFLRSSPSARL</sequence>
<dbReference type="InterPro" id="IPR036249">
    <property type="entry name" value="Thioredoxin-like_sf"/>
</dbReference>
<dbReference type="InterPro" id="IPR002938">
    <property type="entry name" value="FAD-bd"/>
</dbReference>
<keyword evidence="3" id="KW-0274">FAD</keyword>
<dbReference type="InterPro" id="IPR012941">
    <property type="entry name" value="Phe_hydrox_C_dim_dom"/>
</dbReference>
<evidence type="ECO:0000256" key="2">
    <source>
        <dbReference type="ARBA" id="ARBA00022630"/>
    </source>
</evidence>
<evidence type="ECO:0000256" key="1">
    <source>
        <dbReference type="ARBA" id="ARBA00007801"/>
    </source>
</evidence>
<evidence type="ECO:0000313" key="7">
    <source>
        <dbReference type="EMBL" id="CCG83116.1"/>
    </source>
</evidence>
<dbReference type="EMBL" id="CAHR02000123">
    <property type="protein sequence ID" value="CCG83116.1"/>
    <property type="molecule type" value="Genomic_DNA"/>
</dbReference>
<feature type="domain" description="FAD-binding" evidence="5">
    <location>
        <begin position="26"/>
        <end position="396"/>
    </location>
</feature>
<dbReference type="PANTHER" id="PTHR43004">
    <property type="entry name" value="TRK SYSTEM POTASSIUM UPTAKE PROTEIN"/>
    <property type="match status" value="1"/>
</dbReference>
<evidence type="ECO:0000313" key="8">
    <source>
        <dbReference type="Proteomes" id="UP000013776"/>
    </source>
</evidence>
<dbReference type="InterPro" id="IPR036188">
    <property type="entry name" value="FAD/NAD-bd_sf"/>
</dbReference>
<evidence type="ECO:0000259" key="6">
    <source>
        <dbReference type="Pfam" id="PF07976"/>
    </source>
</evidence>
<name>R4XFA1_TAPDE</name>
<dbReference type="PRINTS" id="PR00420">
    <property type="entry name" value="RNGMNOXGNASE"/>
</dbReference>
<dbReference type="Gene3D" id="3.40.30.20">
    <property type="match status" value="1"/>
</dbReference>
<evidence type="ECO:0000259" key="5">
    <source>
        <dbReference type="Pfam" id="PF01494"/>
    </source>
</evidence>
<dbReference type="Pfam" id="PF01494">
    <property type="entry name" value="FAD_binding_3"/>
    <property type="match status" value="1"/>
</dbReference>
<dbReference type="Proteomes" id="UP000013776">
    <property type="component" value="Unassembled WGS sequence"/>
</dbReference>
<proteinExistence type="inferred from homology"/>
<dbReference type="VEuPathDB" id="FungiDB:TAPDE_003036"/>
<evidence type="ECO:0000256" key="4">
    <source>
        <dbReference type="ARBA" id="ARBA00023002"/>
    </source>
</evidence>